<name>A0A380S7D5_FIBSU</name>
<accession>A0A380S7D5</accession>
<evidence type="ECO:0000313" key="2">
    <source>
        <dbReference type="Proteomes" id="UP000255423"/>
    </source>
</evidence>
<organism evidence="1 2">
    <name type="scientific">Fibrobacter succinogenes</name>
    <name type="common">Bacteroides succinogenes</name>
    <dbReference type="NCBI Taxonomy" id="833"/>
    <lineage>
        <taxon>Bacteria</taxon>
        <taxon>Pseudomonadati</taxon>
        <taxon>Fibrobacterota</taxon>
        <taxon>Fibrobacteria</taxon>
        <taxon>Fibrobacterales</taxon>
        <taxon>Fibrobacteraceae</taxon>
        <taxon>Fibrobacter</taxon>
    </lineage>
</organism>
<protein>
    <submittedName>
        <fullName evidence="1">Uncharacterized protein</fullName>
    </submittedName>
</protein>
<evidence type="ECO:0000313" key="1">
    <source>
        <dbReference type="EMBL" id="SUQ25772.1"/>
    </source>
</evidence>
<proteinExistence type="predicted"/>
<dbReference type="AlphaFoldDB" id="A0A380S7D5"/>
<dbReference type="Gene3D" id="2.60.260.20">
    <property type="entry name" value="Urease metallochaperone UreE, N-terminal domain"/>
    <property type="match status" value="1"/>
</dbReference>
<dbReference type="RefSeq" id="WP_109573450.1">
    <property type="nucleotide sequence ID" value="NZ_UHJL01000004.1"/>
</dbReference>
<dbReference type="EMBL" id="UHJL01000004">
    <property type="protein sequence ID" value="SUQ25772.1"/>
    <property type="molecule type" value="Genomic_DNA"/>
</dbReference>
<reference evidence="1 2" key="1">
    <citation type="submission" date="2017-08" db="EMBL/GenBank/DDBJ databases">
        <authorList>
            <person name="de Groot N.N."/>
        </authorList>
    </citation>
    <scope>NUCLEOTIDE SEQUENCE [LARGE SCALE GENOMIC DNA]</scope>
    <source>
        <strain evidence="1 2">HM2</strain>
    </source>
</reference>
<dbReference type="Proteomes" id="UP000255423">
    <property type="component" value="Unassembled WGS sequence"/>
</dbReference>
<sequence>MLCNRILGTTHHGTYKKVVDVPLLREELTARSIRCIARDGVEIEIDVYEDLQEGDIVAETDFNVYAIKIYVPKKKPAEEQKPKFKSYL</sequence>
<gene>
    <name evidence="1" type="ORF">SAMN05661053_2565</name>
</gene>